<proteinExistence type="inferred from homology"/>
<evidence type="ECO:0000256" key="5">
    <source>
        <dbReference type="ARBA" id="ARBA00022801"/>
    </source>
</evidence>
<evidence type="ECO:0000313" key="8">
    <source>
        <dbReference type="EMBL" id="SOB92694.1"/>
    </source>
</evidence>
<dbReference type="HAMAP" id="MF_00009">
    <property type="entry name" value="Endoribonucl_YbeY"/>
    <property type="match status" value="1"/>
</dbReference>
<keyword evidence="3 7" id="KW-0479">Metal-binding</keyword>
<dbReference type="Proteomes" id="UP000219111">
    <property type="component" value="Unassembled WGS sequence"/>
</dbReference>
<dbReference type="GO" id="GO:0008270">
    <property type="term" value="F:zinc ion binding"/>
    <property type="evidence" value="ECO:0007669"/>
    <property type="project" value="UniProtKB-UniRule"/>
</dbReference>
<dbReference type="EMBL" id="OBMT01000001">
    <property type="protein sequence ID" value="SOB92694.1"/>
    <property type="molecule type" value="Genomic_DNA"/>
</dbReference>
<organism evidence="8 9">
    <name type="scientific">Rhodobacter maris</name>
    <dbReference type="NCBI Taxonomy" id="446682"/>
    <lineage>
        <taxon>Bacteria</taxon>
        <taxon>Pseudomonadati</taxon>
        <taxon>Pseudomonadota</taxon>
        <taxon>Alphaproteobacteria</taxon>
        <taxon>Rhodobacterales</taxon>
        <taxon>Rhodobacter group</taxon>
        <taxon>Rhodobacter</taxon>
    </lineage>
</organism>
<feature type="binding site" evidence="7">
    <location>
        <position position="136"/>
    </location>
    <ligand>
        <name>Zn(2+)</name>
        <dbReference type="ChEBI" id="CHEBI:29105"/>
        <note>catalytic</note>
    </ligand>
</feature>
<evidence type="ECO:0000256" key="7">
    <source>
        <dbReference type="HAMAP-Rule" id="MF_00009"/>
    </source>
</evidence>
<dbReference type="GO" id="GO:0005737">
    <property type="term" value="C:cytoplasm"/>
    <property type="evidence" value="ECO:0007669"/>
    <property type="project" value="UniProtKB-SubCell"/>
</dbReference>
<dbReference type="AlphaFoldDB" id="A0A285RFM6"/>
<evidence type="ECO:0000313" key="9">
    <source>
        <dbReference type="Proteomes" id="UP000219111"/>
    </source>
</evidence>
<sequence>MTAPMTDLLVDCLIEAPAWEALDLPGLCERAARATLLDQELVPEEWEISLLGCDDARIAVLNADFRGKPTPTNVLSWPAQDLASEEDGGEPWFPEPFAPGERDSLGDIALAYETCAREAEAAGKGIHEHVTHLVIHGVLHLLGYDHIRDADAQLMESCEVRILATLGVANPYEL</sequence>
<keyword evidence="9" id="KW-1185">Reference proteome</keyword>
<dbReference type="NCBIfam" id="TIGR00043">
    <property type="entry name" value="rRNA maturation RNase YbeY"/>
    <property type="match status" value="1"/>
</dbReference>
<evidence type="ECO:0000256" key="3">
    <source>
        <dbReference type="ARBA" id="ARBA00022723"/>
    </source>
</evidence>
<protein>
    <recommendedName>
        <fullName evidence="7">Endoribonuclease YbeY</fullName>
        <ecNumber evidence="7">3.1.-.-</ecNumber>
    </recommendedName>
</protein>
<comment type="function">
    <text evidence="7">Single strand-specific metallo-endoribonuclease involved in late-stage 70S ribosome quality control and in maturation of the 3' terminus of the 16S rRNA.</text>
</comment>
<dbReference type="EC" id="3.1.-.-" evidence="7"/>
<comment type="subcellular location">
    <subcellularLocation>
        <location evidence="7">Cytoplasm</location>
    </subcellularLocation>
</comment>
<dbReference type="InterPro" id="IPR002036">
    <property type="entry name" value="YbeY"/>
</dbReference>
<comment type="cofactor">
    <cofactor evidence="7">
        <name>Zn(2+)</name>
        <dbReference type="ChEBI" id="CHEBI:29105"/>
    </cofactor>
    <text evidence="7">Binds 1 zinc ion.</text>
</comment>
<dbReference type="PROSITE" id="PS01306">
    <property type="entry name" value="UPF0054"/>
    <property type="match status" value="1"/>
</dbReference>
<dbReference type="PANTHER" id="PTHR46986">
    <property type="entry name" value="ENDORIBONUCLEASE YBEY, CHLOROPLASTIC"/>
    <property type="match status" value="1"/>
</dbReference>
<keyword evidence="2 7" id="KW-0540">Nuclease</keyword>
<keyword evidence="5 7" id="KW-0378">Hydrolase</keyword>
<dbReference type="Pfam" id="PF02130">
    <property type="entry name" value="YbeY"/>
    <property type="match status" value="1"/>
</dbReference>
<feature type="binding site" evidence="7">
    <location>
        <position position="140"/>
    </location>
    <ligand>
        <name>Zn(2+)</name>
        <dbReference type="ChEBI" id="CHEBI:29105"/>
        <note>catalytic</note>
    </ligand>
</feature>
<reference evidence="9" key="1">
    <citation type="submission" date="2017-08" db="EMBL/GenBank/DDBJ databases">
        <authorList>
            <person name="Varghese N."/>
            <person name="Submissions S."/>
        </authorList>
    </citation>
    <scope>NUCLEOTIDE SEQUENCE [LARGE SCALE GENOMIC DNA]</scope>
    <source>
        <strain evidence="9">JA276</strain>
    </source>
</reference>
<keyword evidence="7" id="KW-0690">Ribosome biogenesis</keyword>
<feature type="binding site" evidence="7">
    <location>
        <position position="146"/>
    </location>
    <ligand>
        <name>Zn(2+)</name>
        <dbReference type="ChEBI" id="CHEBI:29105"/>
        <note>catalytic</note>
    </ligand>
</feature>
<keyword evidence="7" id="KW-0963">Cytoplasm</keyword>
<dbReference type="GO" id="GO:0006364">
    <property type="term" value="P:rRNA processing"/>
    <property type="evidence" value="ECO:0007669"/>
    <property type="project" value="UniProtKB-UniRule"/>
</dbReference>
<evidence type="ECO:0000256" key="2">
    <source>
        <dbReference type="ARBA" id="ARBA00022722"/>
    </source>
</evidence>
<gene>
    <name evidence="7" type="primary">ybeY</name>
    <name evidence="8" type="ORF">SAMN05877831_10145</name>
</gene>
<evidence type="ECO:0000256" key="4">
    <source>
        <dbReference type="ARBA" id="ARBA00022759"/>
    </source>
</evidence>
<keyword evidence="6 7" id="KW-0862">Zinc</keyword>
<dbReference type="PANTHER" id="PTHR46986:SF1">
    <property type="entry name" value="ENDORIBONUCLEASE YBEY, CHLOROPLASTIC"/>
    <property type="match status" value="1"/>
</dbReference>
<evidence type="ECO:0000256" key="6">
    <source>
        <dbReference type="ARBA" id="ARBA00022833"/>
    </source>
</evidence>
<name>A0A285RFM6_9RHOB</name>
<dbReference type="SUPFAM" id="SSF55486">
    <property type="entry name" value="Metalloproteases ('zincins'), catalytic domain"/>
    <property type="match status" value="1"/>
</dbReference>
<keyword evidence="7" id="KW-0698">rRNA processing</keyword>
<dbReference type="InterPro" id="IPR020549">
    <property type="entry name" value="YbeY_CS"/>
</dbReference>
<dbReference type="Gene3D" id="3.40.390.30">
    <property type="entry name" value="Metalloproteases ('zincins'), catalytic domain"/>
    <property type="match status" value="1"/>
</dbReference>
<evidence type="ECO:0000256" key="1">
    <source>
        <dbReference type="ARBA" id="ARBA00010875"/>
    </source>
</evidence>
<keyword evidence="4 7" id="KW-0255">Endonuclease</keyword>
<dbReference type="GO" id="GO:0004521">
    <property type="term" value="F:RNA endonuclease activity"/>
    <property type="evidence" value="ECO:0007669"/>
    <property type="project" value="UniProtKB-UniRule"/>
</dbReference>
<comment type="similarity">
    <text evidence="1 7">Belongs to the endoribonuclease YbeY family.</text>
</comment>
<dbReference type="GO" id="GO:0004222">
    <property type="term" value="F:metalloendopeptidase activity"/>
    <property type="evidence" value="ECO:0007669"/>
    <property type="project" value="InterPro"/>
</dbReference>
<dbReference type="InterPro" id="IPR023091">
    <property type="entry name" value="MetalPrtase_cat_dom_sf_prd"/>
</dbReference>
<accession>A0A285RFM6</accession>